<dbReference type="AlphaFoldDB" id="A0A7W9PG21"/>
<proteinExistence type="predicted"/>
<sequence>MYSDPEQRREAVDVTRQELLVRLDRYLPEPDYREFFAWALSADNPDRALFTRIIALTQLGNLTGELLAGLSGADEWPALLRHAVPVNLYQIFEVVSDNLGIGLAEPGARPEARALLRDFDAVAAGDLRHPSTRPVAGLLAPLRSRCDRVSGFAQSLTAEYQRKIRDRYLADRAPAVAPDALEYSVWSGLVANLESGRDVLAALAGTAGEAAVRAATIERYTAVDRTVLGLDRSREELLDTGSKAILVTATLAYFATVFGELSGADPGYPAALDDGSLVAAFETAAALVRLQNDIGTPLLRMTRADRSDLFESLRDGRASNPLSTLRAAANEPALNRFRKDLEHGEFNICLGMMRTADDPGEGLRVLIDDLDYFAERYARLRRELDRQLTALDRRLRDRRGIELTRRFVDFHERLYSHRYDTLDGDYAI</sequence>
<accession>A0A7W9PG21</accession>
<dbReference type="RefSeq" id="WP_040749099.1">
    <property type="nucleotide sequence ID" value="NZ_JACHIT010000002.1"/>
</dbReference>
<reference evidence="1 2" key="1">
    <citation type="submission" date="2020-08" db="EMBL/GenBank/DDBJ databases">
        <title>Sequencing the genomes of 1000 actinobacteria strains.</title>
        <authorList>
            <person name="Klenk H.-P."/>
        </authorList>
    </citation>
    <scope>NUCLEOTIDE SEQUENCE [LARGE SCALE GENOMIC DNA]</scope>
    <source>
        <strain evidence="1 2">DSM 43582</strain>
    </source>
</reference>
<gene>
    <name evidence="1" type="ORF">BJY24_004263</name>
</gene>
<name>A0A7W9PG21_9NOCA</name>
<evidence type="ECO:0000313" key="1">
    <source>
        <dbReference type="EMBL" id="MBB5915351.1"/>
    </source>
</evidence>
<comment type="caution">
    <text evidence="1">The sequence shown here is derived from an EMBL/GenBank/DDBJ whole genome shotgun (WGS) entry which is preliminary data.</text>
</comment>
<evidence type="ECO:0000313" key="2">
    <source>
        <dbReference type="Proteomes" id="UP000540412"/>
    </source>
</evidence>
<organism evidence="1 2">
    <name type="scientific">Nocardia transvalensis</name>
    <dbReference type="NCBI Taxonomy" id="37333"/>
    <lineage>
        <taxon>Bacteria</taxon>
        <taxon>Bacillati</taxon>
        <taxon>Actinomycetota</taxon>
        <taxon>Actinomycetes</taxon>
        <taxon>Mycobacteriales</taxon>
        <taxon>Nocardiaceae</taxon>
        <taxon>Nocardia</taxon>
    </lineage>
</organism>
<dbReference type="Proteomes" id="UP000540412">
    <property type="component" value="Unassembled WGS sequence"/>
</dbReference>
<dbReference type="EMBL" id="JACHIT010000002">
    <property type="protein sequence ID" value="MBB5915351.1"/>
    <property type="molecule type" value="Genomic_DNA"/>
</dbReference>
<keyword evidence="2" id="KW-1185">Reference proteome</keyword>
<protein>
    <submittedName>
        <fullName evidence="1">Uncharacterized protein</fullName>
    </submittedName>
</protein>